<dbReference type="SMART" id="SM00990">
    <property type="entry name" value="VRR_NUC"/>
    <property type="match status" value="1"/>
</dbReference>
<dbReference type="InterPro" id="IPR014905">
    <property type="entry name" value="HIRAN"/>
</dbReference>
<evidence type="ECO:0000313" key="14">
    <source>
        <dbReference type="Proteomes" id="UP000734854"/>
    </source>
</evidence>
<comment type="function">
    <text evidence="10">Nuclease required for the repair of DNA interstrand cross-links (ICL). Acts as a 5'-3' exonuclease that anchors at a cut end of DNA and cleaves DNA successively at every third nucleotide, allowing to excise an ICL from one strand through flanking incisions.</text>
</comment>
<keyword evidence="10" id="KW-0464">Manganese</keyword>
<keyword evidence="7 10" id="KW-0460">Magnesium</keyword>
<dbReference type="GO" id="GO:0005634">
    <property type="term" value="C:nucleus"/>
    <property type="evidence" value="ECO:0007669"/>
    <property type="project" value="UniProtKB-SubCell"/>
</dbReference>
<dbReference type="PANTHER" id="PTHR15749:SF4">
    <property type="entry name" value="FANCONI-ASSOCIATED NUCLEASE 1"/>
    <property type="match status" value="1"/>
</dbReference>
<dbReference type="GO" id="GO:0008409">
    <property type="term" value="F:5'-3' exonuclease activity"/>
    <property type="evidence" value="ECO:0007669"/>
    <property type="project" value="TreeGrafter"/>
</dbReference>
<comment type="caution">
    <text evidence="13">The sequence shown here is derived from an EMBL/GenBank/DDBJ whole genome shotgun (WGS) entry which is preliminary data.</text>
</comment>
<evidence type="ECO:0000256" key="8">
    <source>
        <dbReference type="ARBA" id="ARBA00023204"/>
    </source>
</evidence>
<dbReference type="SMART" id="SM00910">
    <property type="entry name" value="HIRAN"/>
    <property type="match status" value="1"/>
</dbReference>
<dbReference type="GO" id="GO:0017108">
    <property type="term" value="F:5'-flap endonuclease activity"/>
    <property type="evidence" value="ECO:0007669"/>
    <property type="project" value="TreeGrafter"/>
</dbReference>
<dbReference type="GO" id="GO:0016818">
    <property type="term" value="F:hydrolase activity, acting on acid anhydrides, in phosphorus-containing anhydrides"/>
    <property type="evidence" value="ECO:0007669"/>
    <property type="project" value="InterPro"/>
</dbReference>
<keyword evidence="6" id="KW-0862">Zinc</keyword>
<gene>
    <name evidence="13" type="ORF">ZIOFF_063008</name>
</gene>
<evidence type="ECO:0000256" key="9">
    <source>
        <dbReference type="PROSITE-ProRule" id="PRU01256"/>
    </source>
</evidence>
<dbReference type="AlphaFoldDB" id="A0A8J5F151"/>
<evidence type="ECO:0000256" key="5">
    <source>
        <dbReference type="ARBA" id="ARBA00022801"/>
    </source>
</evidence>
<dbReference type="GO" id="GO:0070336">
    <property type="term" value="F:flap-structured DNA binding"/>
    <property type="evidence" value="ECO:0007669"/>
    <property type="project" value="TreeGrafter"/>
</dbReference>
<keyword evidence="4 9" id="KW-0863">Zinc-finger</keyword>
<dbReference type="SMART" id="SM00734">
    <property type="entry name" value="ZnF_Rad18"/>
    <property type="match status" value="1"/>
</dbReference>
<protein>
    <recommendedName>
        <fullName evidence="10">Fanconi-associated nuclease</fullName>
        <ecNumber evidence="10">3.1.4.1</ecNumber>
    </recommendedName>
</protein>
<dbReference type="InterPro" id="IPR049132">
    <property type="entry name" value="FAN1-like_euk"/>
</dbReference>
<keyword evidence="1 10" id="KW-0540">Nuclease</keyword>
<name>A0A8J5F151_ZINOF</name>
<dbReference type="Gene3D" id="3.30.160.60">
    <property type="entry name" value="Classic Zinc Finger"/>
    <property type="match status" value="1"/>
</dbReference>
<dbReference type="Proteomes" id="UP000734854">
    <property type="component" value="Unassembled WGS sequence"/>
</dbReference>
<dbReference type="Pfam" id="PF08797">
    <property type="entry name" value="HIRAN"/>
    <property type="match status" value="1"/>
</dbReference>
<dbReference type="InterPro" id="IPR014883">
    <property type="entry name" value="VRR_NUC"/>
</dbReference>
<evidence type="ECO:0000256" key="6">
    <source>
        <dbReference type="ARBA" id="ARBA00022833"/>
    </source>
</evidence>
<dbReference type="Pfam" id="PF21170">
    <property type="entry name" value="FAN1_TPR"/>
    <property type="match status" value="1"/>
</dbReference>
<dbReference type="GO" id="GO:0004528">
    <property type="term" value="F:phosphodiesterase I activity"/>
    <property type="evidence" value="ECO:0007669"/>
    <property type="project" value="UniProtKB-EC"/>
</dbReference>
<keyword evidence="10" id="KW-0539">Nucleus</keyword>
<dbReference type="InterPro" id="IPR006642">
    <property type="entry name" value="Rad18_UBZ4"/>
</dbReference>
<proteinExistence type="inferred from homology"/>
<dbReference type="EC" id="3.1.4.1" evidence="10"/>
<keyword evidence="8 9" id="KW-0234">DNA repair</keyword>
<dbReference type="GO" id="GO:0036297">
    <property type="term" value="P:interstrand cross-link repair"/>
    <property type="evidence" value="ECO:0007669"/>
    <property type="project" value="InterPro"/>
</dbReference>
<organism evidence="13 14">
    <name type="scientific">Zingiber officinale</name>
    <name type="common">Ginger</name>
    <name type="synonym">Amomum zingiber</name>
    <dbReference type="NCBI Taxonomy" id="94328"/>
    <lineage>
        <taxon>Eukaryota</taxon>
        <taxon>Viridiplantae</taxon>
        <taxon>Streptophyta</taxon>
        <taxon>Embryophyta</taxon>
        <taxon>Tracheophyta</taxon>
        <taxon>Spermatophyta</taxon>
        <taxon>Magnoliopsida</taxon>
        <taxon>Liliopsida</taxon>
        <taxon>Zingiberales</taxon>
        <taxon>Zingiberaceae</taxon>
        <taxon>Zingiber</taxon>
    </lineage>
</organism>
<evidence type="ECO:0000256" key="1">
    <source>
        <dbReference type="ARBA" id="ARBA00022722"/>
    </source>
</evidence>
<sequence length="1001" mass="113690">MAGEPSSIKADPSDSSRRLRSIRAREPIESAMHLHGWESLKRLIGKRRRTISLDLSRLLSPSVRLLPNLVFISRLPIVSGSEKVSACLCSQNSQSNSTHDGIHHGETQASTSSDEKDWAPKSELHGAFDKEWVSCPVCGRLIRGIDYNVNSHLDACLTRGTKRKLTQSNLLQFQFSKRNRTEPILDDIYSEEADNACTEYNHENECGNAFALPKDLSGIRHGNICESDPSDNFPSHLGNFTKTLPPENTFLGDSINQVVDSCDPYICPHLNKDELDETKDANCVMTFVSYIVGRRFHASVELQQGARILLARNSKNVKDRNAIMVLGADSDCRVMLGYLPRELSKYLSPLIDNHYIECGGFMTGTLSWYSVQILIVIGSVYCAESKETCTDCDFPESLWDNLVVAIENIKVHQPKMIKYQNNFSLMIEEVISHHSHLFTIEEKTFIGPWFRVSNISYSEIQDVQKAIAELQLAGFIYSFHSCDDSFTYNMKEVLDLLNVSEMRQIISSEVHKKGINCSRRNELVNILCSAYASGACPLLPKMILEQTGTCIRISSLADVFWRIQRLFFLNGDQDLSEFLLVDLGIIKFPDYVCNVSHQIFEDRSDLTDYEEAIEVAQIVDESLEANNVEMVTRCIDIADVRMCTGFTRKHDFTTDPPPHFYSCFSASFVYSKVLSLGVSFFEREHRYEDAIRILKGLLTRVTRDSRRGYWTLRLSVNLEHMNYFNESLSVAEEGILDPWVRAGSKMALQRRVLRLGKPPRRWRVPDYADSVKRKIKEICITGRPLTNETASKNMYYGYDDELCGVEQLALQYYAEEGGWSGIHSEGGIWMTIYGLLMWDVIFSNVPDVFISRFQTAPLDFDTDDFYTSREHLIECQLQKIEDGMAEEILICSWESHMGVACRGVNWERHSLPDLRAAVSCIGGCPLASLCRHLAVDYRSWSSGMPDLLLWRFHGDSSRGEAKLVEVKGPSDRLSEQQRAWLLILMDCGFDAEVCKVRPLSK</sequence>
<evidence type="ECO:0000313" key="13">
    <source>
        <dbReference type="EMBL" id="KAG6479542.1"/>
    </source>
</evidence>
<keyword evidence="14" id="KW-1185">Reference proteome</keyword>
<comment type="catalytic activity">
    <reaction evidence="10">
        <text>Hydrolytically removes 5'-nucleotides successively from the 3'-hydroxy termini of 3'-hydroxy-terminated oligonucleotides.</text>
        <dbReference type="EC" id="3.1.4.1"/>
    </reaction>
</comment>
<dbReference type="GO" id="GO:0008270">
    <property type="term" value="F:zinc ion binding"/>
    <property type="evidence" value="ECO:0007669"/>
    <property type="project" value="UniProtKB-KW"/>
</dbReference>
<evidence type="ECO:0000256" key="7">
    <source>
        <dbReference type="ARBA" id="ARBA00022842"/>
    </source>
</evidence>
<dbReference type="PROSITE" id="PS51908">
    <property type="entry name" value="ZF_UBZ4"/>
    <property type="match status" value="1"/>
</dbReference>
<keyword evidence="5 10" id="KW-0378">Hydrolase</keyword>
<dbReference type="Gene3D" id="3.30.70.2330">
    <property type="match status" value="1"/>
</dbReference>
<evidence type="ECO:0000259" key="12">
    <source>
        <dbReference type="PROSITE" id="PS51908"/>
    </source>
</evidence>
<dbReference type="Pfam" id="PF08774">
    <property type="entry name" value="VRR_NUC"/>
    <property type="match status" value="1"/>
</dbReference>
<comment type="subcellular location">
    <subcellularLocation>
        <location evidence="10">Nucleus</location>
    </subcellularLocation>
</comment>
<evidence type="ECO:0000256" key="10">
    <source>
        <dbReference type="RuleBase" id="RU365033"/>
    </source>
</evidence>
<dbReference type="EMBL" id="JACMSC010000017">
    <property type="protein sequence ID" value="KAG6479542.1"/>
    <property type="molecule type" value="Genomic_DNA"/>
</dbReference>
<evidence type="ECO:0000256" key="3">
    <source>
        <dbReference type="ARBA" id="ARBA00022763"/>
    </source>
</evidence>
<dbReference type="InterPro" id="IPR033315">
    <property type="entry name" value="Fan1-like"/>
</dbReference>
<feature type="domain" description="UBZ4-type" evidence="12">
    <location>
        <begin position="132"/>
        <end position="161"/>
    </location>
</feature>
<dbReference type="PANTHER" id="PTHR15749">
    <property type="entry name" value="FANCONI-ASSOCIATED NUCLEASE 1"/>
    <property type="match status" value="1"/>
</dbReference>
<keyword evidence="2 10" id="KW-0479">Metal-binding</keyword>
<accession>A0A8J5F151</accession>
<evidence type="ECO:0000256" key="4">
    <source>
        <dbReference type="ARBA" id="ARBA00022771"/>
    </source>
</evidence>
<evidence type="ECO:0000256" key="2">
    <source>
        <dbReference type="ARBA" id="ARBA00022723"/>
    </source>
</evidence>
<feature type="region of interest" description="Disordered" evidence="11">
    <location>
        <begin position="94"/>
        <end position="119"/>
    </location>
</feature>
<keyword evidence="3 9" id="KW-0227">DNA damage</keyword>
<evidence type="ECO:0000256" key="11">
    <source>
        <dbReference type="SAM" id="MobiDB-lite"/>
    </source>
</evidence>
<comment type="cofactor">
    <cofactor evidence="10">
        <name>Mg(2+)</name>
        <dbReference type="ChEBI" id="CHEBI:18420"/>
    </cofactor>
    <cofactor evidence="10">
        <name>Mn(2+)</name>
        <dbReference type="ChEBI" id="CHEBI:29035"/>
    </cofactor>
</comment>
<reference evidence="13 14" key="1">
    <citation type="submission" date="2020-08" db="EMBL/GenBank/DDBJ databases">
        <title>Plant Genome Project.</title>
        <authorList>
            <person name="Zhang R.-G."/>
        </authorList>
    </citation>
    <scope>NUCLEOTIDE SEQUENCE [LARGE SCALE GENOMIC DNA]</scope>
    <source>
        <tissue evidence="13">Rhizome</tissue>
    </source>
</reference>
<dbReference type="CDD" id="cd22326">
    <property type="entry name" value="FAN1-like"/>
    <property type="match status" value="1"/>
</dbReference>
<comment type="similarity">
    <text evidence="10">Belongs to the FAN1 family.</text>
</comment>
<dbReference type="InterPro" id="IPR049126">
    <property type="entry name" value="FAN1-like_TPR"/>
</dbReference>